<feature type="region of interest" description="Disordered" evidence="1">
    <location>
        <begin position="35"/>
        <end position="54"/>
    </location>
</feature>
<protein>
    <submittedName>
        <fullName evidence="2">Uncharacterized protein</fullName>
    </submittedName>
</protein>
<dbReference type="Proteomes" id="UP000320762">
    <property type="component" value="Unassembled WGS sequence"/>
</dbReference>
<name>A0A550CT74_9AGAR</name>
<keyword evidence="3" id="KW-1185">Reference proteome</keyword>
<sequence length="499" mass="55064">MPPILSNLQFRTVRQRRLLRRPQETPRLYRRHLQRLHKRHPQPTFPRPQLPSQHDHSIHYSVRYGCPYEGCTHTTLYTNESSVRKHGRKHHKRPMGVKLLPVIKIIGSPYKGEYEVIPVGADPKALWMSNGASATLTKPVETADDQVKMTALVVRTRRERRAEAVDAADTVDAVAQPFASAETFHYSQTTSHVQSSQNAETAHAQTARVIQITHTQTNTPSPQWDFINWSPLLSAPTLYHTSASLLSPSSASSLSPQTPMSSMFTVIEPAIIDDASQAFLGINNHYFKPAYYYNAATTTTTTTYYNADESYSKPAAGTNVEAQVRRCPTRLTPTTAKCYTTAALLPPPSSQSAYLAAQSFFPATVHEACTRYPAAQPYLDTSYEAYQRGDRLKAAHDMAIVSYLTGYQGPIETLLDGAVGTYSVNDSGDAVYCANGNTYTFDAAGNMYASDGAGNGFYSGSDGVYNYPVNVGGGEYYDFGHGYNYPANTGYNSYPAFGF</sequence>
<gene>
    <name evidence="2" type="ORF">BD626DRAFT_580979</name>
</gene>
<evidence type="ECO:0000313" key="2">
    <source>
        <dbReference type="EMBL" id="TRM67996.1"/>
    </source>
</evidence>
<reference evidence="2 3" key="1">
    <citation type="journal article" date="2019" name="New Phytol.">
        <title>Comparative genomics reveals unique wood-decay strategies and fruiting body development in the Schizophyllaceae.</title>
        <authorList>
            <person name="Almasi E."/>
            <person name="Sahu N."/>
            <person name="Krizsan K."/>
            <person name="Balint B."/>
            <person name="Kovacs G.M."/>
            <person name="Kiss B."/>
            <person name="Cseklye J."/>
            <person name="Drula E."/>
            <person name="Henrissat B."/>
            <person name="Nagy I."/>
            <person name="Chovatia M."/>
            <person name="Adam C."/>
            <person name="LaButti K."/>
            <person name="Lipzen A."/>
            <person name="Riley R."/>
            <person name="Grigoriev I.V."/>
            <person name="Nagy L.G."/>
        </authorList>
    </citation>
    <scope>NUCLEOTIDE SEQUENCE [LARGE SCALE GENOMIC DNA]</scope>
    <source>
        <strain evidence="2 3">NL-1724</strain>
    </source>
</reference>
<evidence type="ECO:0000256" key="1">
    <source>
        <dbReference type="SAM" id="MobiDB-lite"/>
    </source>
</evidence>
<evidence type="ECO:0000313" key="3">
    <source>
        <dbReference type="Proteomes" id="UP000320762"/>
    </source>
</evidence>
<dbReference type="AlphaFoldDB" id="A0A550CT74"/>
<accession>A0A550CT74</accession>
<proteinExistence type="predicted"/>
<comment type="caution">
    <text evidence="2">The sequence shown here is derived from an EMBL/GenBank/DDBJ whole genome shotgun (WGS) entry which is preliminary data.</text>
</comment>
<dbReference type="EMBL" id="VDMD01000002">
    <property type="protein sequence ID" value="TRM67996.1"/>
    <property type="molecule type" value="Genomic_DNA"/>
</dbReference>
<organism evidence="2 3">
    <name type="scientific">Schizophyllum amplum</name>
    <dbReference type="NCBI Taxonomy" id="97359"/>
    <lineage>
        <taxon>Eukaryota</taxon>
        <taxon>Fungi</taxon>
        <taxon>Dikarya</taxon>
        <taxon>Basidiomycota</taxon>
        <taxon>Agaricomycotina</taxon>
        <taxon>Agaricomycetes</taxon>
        <taxon>Agaricomycetidae</taxon>
        <taxon>Agaricales</taxon>
        <taxon>Schizophyllaceae</taxon>
        <taxon>Schizophyllum</taxon>
    </lineage>
</organism>